<dbReference type="AlphaFoldDB" id="A0A1H6TTY6"/>
<dbReference type="NCBIfam" id="TIGR00254">
    <property type="entry name" value="GGDEF"/>
    <property type="match status" value="1"/>
</dbReference>
<sequence>MIDAISMRIVLAVLVVVALAYTLHLARREGRGSVAAAWAGSLAAFSTGTVLFLGDGTPLQPYTAAPANMAAVLGGCMMIATARRLRGATLPWWLFATVTLGAGAATLLEDPVRNSWAGGGYMLFGLGACSAYTAASLWRHRSPRSAGEVRSLALTASGLAAFYALRCALFVTFGPDSAAFTTFAGSGLTALVQVASISIVTVAVAHLDASGTREELARRATTDDLTGVLNRGELLEQAERMLASSSGAARDGVAVVISDLDHFKDVNDTHGHGEGDRALRAFAQAWTDALRQGDVVGRIGGDEFVVVIPGITAERAAERATVVTRRFVERAVSDGYAAPTASHGVSIAAPGSSFANALARADEALYEAKRAGRGVARVYGPADQSSNATSMPSTVDTSPRSRSSRM</sequence>
<proteinExistence type="predicted"/>
<feature type="region of interest" description="Disordered" evidence="1">
    <location>
        <begin position="378"/>
        <end position="406"/>
    </location>
</feature>
<dbReference type="PANTHER" id="PTHR45138:SF9">
    <property type="entry name" value="DIGUANYLATE CYCLASE DGCM-RELATED"/>
    <property type="match status" value="1"/>
</dbReference>
<keyword evidence="2" id="KW-0472">Membrane</keyword>
<dbReference type="Pfam" id="PF00990">
    <property type="entry name" value="GGDEF"/>
    <property type="match status" value="1"/>
</dbReference>
<protein>
    <submittedName>
        <fullName evidence="4">Diguanylate cyclase (GGDEF) domain-containing protein</fullName>
    </submittedName>
</protein>
<evidence type="ECO:0000259" key="3">
    <source>
        <dbReference type="PROSITE" id="PS50887"/>
    </source>
</evidence>
<keyword evidence="5" id="KW-1185">Reference proteome</keyword>
<dbReference type="Proteomes" id="UP000183315">
    <property type="component" value="Unassembled WGS sequence"/>
</dbReference>
<dbReference type="GO" id="GO:0052621">
    <property type="term" value="F:diguanylate cyclase activity"/>
    <property type="evidence" value="ECO:0007669"/>
    <property type="project" value="TreeGrafter"/>
</dbReference>
<dbReference type="PROSITE" id="PS50887">
    <property type="entry name" value="GGDEF"/>
    <property type="match status" value="1"/>
</dbReference>
<dbReference type="CDD" id="cd01949">
    <property type="entry name" value="GGDEF"/>
    <property type="match status" value="1"/>
</dbReference>
<dbReference type="PANTHER" id="PTHR45138">
    <property type="entry name" value="REGULATORY COMPONENTS OF SENSORY TRANSDUCTION SYSTEM"/>
    <property type="match status" value="1"/>
</dbReference>
<feature type="transmembrane region" description="Helical" evidence="2">
    <location>
        <begin position="183"/>
        <end position="209"/>
    </location>
</feature>
<dbReference type="GO" id="GO:0043709">
    <property type="term" value="P:cell adhesion involved in single-species biofilm formation"/>
    <property type="evidence" value="ECO:0007669"/>
    <property type="project" value="TreeGrafter"/>
</dbReference>
<evidence type="ECO:0000313" key="4">
    <source>
        <dbReference type="EMBL" id="SEI81654.1"/>
    </source>
</evidence>
<dbReference type="SUPFAM" id="SSF55073">
    <property type="entry name" value="Nucleotide cyclase"/>
    <property type="match status" value="1"/>
</dbReference>
<dbReference type="GO" id="GO:1902201">
    <property type="term" value="P:negative regulation of bacterial-type flagellum-dependent cell motility"/>
    <property type="evidence" value="ECO:0007669"/>
    <property type="project" value="TreeGrafter"/>
</dbReference>
<dbReference type="eggNOG" id="COG3706">
    <property type="taxonomic scope" value="Bacteria"/>
</dbReference>
<feature type="domain" description="GGDEF" evidence="3">
    <location>
        <begin position="251"/>
        <end position="381"/>
    </location>
</feature>
<name>A0A1H6TTY6_9MICO</name>
<feature type="transmembrane region" description="Helical" evidence="2">
    <location>
        <begin position="151"/>
        <end position="171"/>
    </location>
</feature>
<reference evidence="5" key="1">
    <citation type="submission" date="2016-10" db="EMBL/GenBank/DDBJ databases">
        <authorList>
            <person name="Varghese N."/>
        </authorList>
    </citation>
    <scope>NUCLEOTIDE SEQUENCE [LARGE SCALE GENOMIC DNA]</scope>
    <source>
        <strain evidence="5">DSM 24868</strain>
    </source>
</reference>
<evidence type="ECO:0000313" key="5">
    <source>
        <dbReference type="Proteomes" id="UP000183315"/>
    </source>
</evidence>
<organism evidence="4 5">
    <name type="scientific">Demequina mangrovi</name>
    <dbReference type="NCBI Taxonomy" id="1043493"/>
    <lineage>
        <taxon>Bacteria</taxon>
        <taxon>Bacillati</taxon>
        <taxon>Actinomycetota</taxon>
        <taxon>Actinomycetes</taxon>
        <taxon>Micrococcales</taxon>
        <taxon>Demequinaceae</taxon>
        <taxon>Demequina</taxon>
    </lineage>
</organism>
<feature type="transmembrane region" description="Helical" evidence="2">
    <location>
        <begin position="35"/>
        <end position="53"/>
    </location>
</feature>
<keyword evidence="2" id="KW-1133">Transmembrane helix</keyword>
<feature type="compositionally biased region" description="Polar residues" evidence="1">
    <location>
        <begin position="383"/>
        <end position="406"/>
    </location>
</feature>
<keyword evidence="2" id="KW-0812">Transmembrane</keyword>
<dbReference type="InterPro" id="IPR000160">
    <property type="entry name" value="GGDEF_dom"/>
</dbReference>
<dbReference type="SMART" id="SM00267">
    <property type="entry name" value="GGDEF"/>
    <property type="match status" value="1"/>
</dbReference>
<evidence type="ECO:0000256" key="2">
    <source>
        <dbReference type="SAM" id="Phobius"/>
    </source>
</evidence>
<dbReference type="STRING" id="1043493.SAMN05421637_0088"/>
<dbReference type="GO" id="GO:0005886">
    <property type="term" value="C:plasma membrane"/>
    <property type="evidence" value="ECO:0007669"/>
    <property type="project" value="TreeGrafter"/>
</dbReference>
<dbReference type="InterPro" id="IPR043128">
    <property type="entry name" value="Rev_trsase/Diguanyl_cyclase"/>
</dbReference>
<dbReference type="InterPro" id="IPR029787">
    <property type="entry name" value="Nucleotide_cyclase"/>
</dbReference>
<evidence type="ECO:0000256" key="1">
    <source>
        <dbReference type="SAM" id="MobiDB-lite"/>
    </source>
</evidence>
<feature type="transmembrane region" description="Helical" evidence="2">
    <location>
        <begin position="59"/>
        <end position="80"/>
    </location>
</feature>
<dbReference type="OrthoDB" id="23692at2"/>
<dbReference type="Gene3D" id="3.30.70.270">
    <property type="match status" value="1"/>
</dbReference>
<dbReference type="EMBL" id="FNZI01000001">
    <property type="protein sequence ID" value="SEI81654.1"/>
    <property type="molecule type" value="Genomic_DNA"/>
</dbReference>
<feature type="transmembrane region" description="Helical" evidence="2">
    <location>
        <begin position="92"/>
        <end position="108"/>
    </location>
</feature>
<feature type="transmembrane region" description="Helical" evidence="2">
    <location>
        <begin position="6"/>
        <end position="23"/>
    </location>
</feature>
<dbReference type="InterPro" id="IPR050469">
    <property type="entry name" value="Diguanylate_Cyclase"/>
</dbReference>
<dbReference type="RefSeq" id="WP_042212306.1">
    <property type="nucleotide sequence ID" value="NZ_BBLU01000001.1"/>
</dbReference>
<feature type="transmembrane region" description="Helical" evidence="2">
    <location>
        <begin position="120"/>
        <end position="139"/>
    </location>
</feature>
<accession>A0A1H6TTY6</accession>
<gene>
    <name evidence="4" type="ORF">SAMN05421637_0088</name>
</gene>